<dbReference type="EMBL" id="ASPP01031304">
    <property type="protein sequence ID" value="ETO03922.1"/>
    <property type="molecule type" value="Genomic_DNA"/>
</dbReference>
<feature type="compositionally biased region" description="Polar residues" evidence="1">
    <location>
        <begin position="78"/>
        <end position="88"/>
    </location>
</feature>
<accession>X6LS43</accession>
<evidence type="ECO:0000313" key="3">
    <source>
        <dbReference type="Proteomes" id="UP000023152"/>
    </source>
</evidence>
<evidence type="ECO:0000256" key="1">
    <source>
        <dbReference type="SAM" id="MobiDB-lite"/>
    </source>
</evidence>
<name>X6LS43_RETFI</name>
<feature type="region of interest" description="Disordered" evidence="1">
    <location>
        <begin position="58"/>
        <end position="131"/>
    </location>
</feature>
<protein>
    <submittedName>
        <fullName evidence="2">Uncharacterized protein</fullName>
    </submittedName>
</protein>
<sequence>KKKKKKDFDHIKKESHGRKLSVRGSGLKTYLTSEETINKYITAQKEKQRSTLAPISLPAVTSNDVNGDAPLELKSLAKRNSTSGSSEAGTVIEHNLDHEPELESVQSESEEHSSNKTPALSNDIKNFFSFS</sequence>
<keyword evidence="3" id="KW-1185">Reference proteome</keyword>
<reference evidence="2 3" key="1">
    <citation type="journal article" date="2013" name="Curr. Biol.">
        <title>The Genome of the Foraminiferan Reticulomyxa filosa.</title>
        <authorList>
            <person name="Glockner G."/>
            <person name="Hulsmann N."/>
            <person name="Schleicher M."/>
            <person name="Noegel A.A."/>
            <person name="Eichinger L."/>
            <person name="Gallinger C."/>
            <person name="Pawlowski J."/>
            <person name="Sierra R."/>
            <person name="Euteneuer U."/>
            <person name="Pillet L."/>
            <person name="Moustafa A."/>
            <person name="Platzer M."/>
            <person name="Groth M."/>
            <person name="Szafranski K."/>
            <person name="Schliwa M."/>
        </authorList>
    </citation>
    <scope>NUCLEOTIDE SEQUENCE [LARGE SCALE GENOMIC DNA]</scope>
</reference>
<gene>
    <name evidence="2" type="ORF">RFI_33480</name>
</gene>
<evidence type="ECO:0000313" key="2">
    <source>
        <dbReference type="EMBL" id="ETO03922.1"/>
    </source>
</evidence>
<organism evidence="2 3">
    <name type="scientific">Reticulomyxa filosa</name>
    <dbReference type="NCBI Taxonomy" id="46433"/>
    <lineage>
        <taxon>Eukaryota</taxon>
        <taxon>Sar</taxon>
        <taxon>Rhizaria</taxon>
        <taxon>Retaria</taxon>
        <taxon>Foraminifera</taxon>
        <taxon>Monothalamids</taxon>
        <taxon>Reticulomyxidae</taxon>
        <taxon>Reticulomyxa</taxon>
    </lineage>
</organism>
<feature type="compositionally biased region" description="Basic and acidic residues" evidence="1">
    <location>
        <begin position="1"/>
        <end position="14"/>
    </location>
</feature>
<feature type="compositionally biased region" description="Polar residues" evidence="1">
    <location>
        <begin position="115"/>
        <end position="131"/>
    </location>
</feature>
<feature type="non-terminal residue" evidence="2">
    <location>
        <position position="1"/>
    </location>
</feature>
<dbReference type="Proteomes" id="UP000023152">
    <property type="component" value="Unassembled WGS sequence"/>
</dbReference>
<feature type="region of interest" description="Disordered" evidence="1">
    <location>
        <begin position="1"/>
        <end position="27"/>
    </location>
</feature>
<proteinExistence type="predicted"/>
<comment type="caution">
    <text evidence="2">The sequence shown here is derived from an EMBL/GenBank/DDBJ whole genome shotgun (WGS) entry which is preliminary data.</text>
</comment>
<dbReference type="AlphaFoldDB" id="X6LS43"/>